<dbReference type="Pfam" id="PF03704">
    <property type="entry name" value="BTAD"/>
    <property type="match status" value="1"/>
</dbReference>
<keyword evidence="2" id="KW-0805">Transcription regulation</keyword>
<dbReference type="InterPro" id="IPR016032">
    <property type="entry name" value="Sig_transdc_resp-reg_C-effctor"/>
</dbReference>
<dbReference type="InterPro" id="IPR036388">
    <property type="entry name" value="WH-like_DNA-bd_sf"/>
</dbReference>
<dbReference type="InterPro" id="IPR005158">
    <property type="entry name" value="BTAD"/>
</dbReference>
<dbReference type="InterPro" id="IPR011990">
    <property type="entry name" value="TPR-like_helical_dom_sf"/>
</dbReference>
<dbReference type="PROSITE" id="PS51755">
    <property type="entry name" value="OMPR_PHOB"/>
    <property type="match status" value="1"/>
</dbReference>
<evidence type="ECO:0000313" key="8">
    <source>
        <dbReference type="Proteomes" id="UP001595947"/>
    </source>
</evidence>
<evidence type="ECO:0000313" key="7">
    <source>
        <dbReference type="EMBL" id="MFC5062262.1"/>
    </source>
</evidence>
<organism evidence="7 8">
    <name type="scientific">Actinomycetospora atypica</name>
    <dbReference type="NCBI Taxonomy" id="1290095"/>
    <lineage>
        <taxon>Bacteria</taxon>
        <taxon>Bacillati</taxon>
        <taxon>Actinomycetota</taxon>
        <taxon>Actinomycetes</taxon>
        <taxon>Pseudonocardiales</taxon>
        <taxon>Pseudonocardiaceae</taxon>
        <taxon>Actinomycetospora</taxon>
    </lineage>
</organism>
<feature type="DNA-binding region" description="OmpR/PhoB-type" evidence="5">
    <location>
        <begin position="1"/>
        <end position="97"/>
    </location>
</feature>
<comment type="caution">
    <text evidence="7">The sequence shown here is derived from an EMBL/GenBank/DDBJ whole genome shotgun (WGS) entry which is preliminary data.</text>
</comment>
<evidence type="ECO:0000256" key="1">
    <source>
        <dbReference type="ARBA" id="ARBA00005820"/>
    </source>
</evidence>
<dbReference type="Gene3D" id="1.25.40.10">
    <property type="entry name" value="Tetratricopeptide repeat domain"/>
    <property type="match status" value="1"/>
</dbReference>
<evidence type="ECO:0000256" key="4">
    <source>
        <dbReference type="ARBA" id="ARBA00023163"/>
    </source>
</evidence>
<dbReference type="PANTHER" id="PTHR35807:SF1">
    <property type="entry name" value="TRANSCRIPTIONAL REGULATOR REDD"/>
    <property type="match status" value="1"/>
</dbReference>
<dbReference type="SUPFAM" id="SSF46894">
    <property type="entry name" value="C-terminal effector domain of the bipartite response regulators"/>
    <property type="match status" value="1"/>
</dbReference>
<dbReference type="CDD" id="cd15831">
    <property type="entry name" value="BTAD"/>
    <property type="match status" value="1"/>
</dbReference>
<keyword evidence="3 5" id="KW-0238">DNA-binding</keyword>
<evidence type="ECO:0000256" key="2">
    <source>
        <dbReference type="ARBA" id="ARBA00023015"/>
    </source>
</evidence>
<feature type="domain" description="OmpR/PhoB-type" evidence="6">
    <location>
        <begin position="1"/>
        <end position="97"/>
    </location>
</feature>
<dbReference type="RefSeq" id="WP_378035616.1">
    <property type="nucleotide sequence ID" value="NZ_JBHSIV010000007.1"/>
</dbReference>
<keyword evidence="4" id="KW-0804">Transcription</keyword>
<dbReference type="SUPFAM" id="SSF48452">
    <property type="entry name" value="TPR-like"/>
    <property type="match status" value="1"/>
</dbReference>
<dbReference type="Proteomes" id="UP001595947">
    <property type="component" value="Unassembled WGS sequence"/>
</dbReference>
<keyword evidence="8" id="KW-1185">Reference proteome</keyword>
<dbReference type="PANTHER" id="PTHR35807">
    <property type="entry name" value="TRANSCRIPTIONAL REGULATOR REDD-RELATED"/>
    <property type="match status" value="1"/>
</dbReference>
<protein>
    <submittedName>
        <fullName evidence="7">BTAD domain-containing putative transcriptional regulator</fullName>
    </submittedName>
</protein>
<dbReference type="Pfam" id="PF00486">
    <property type="entry name" value="Trans_reg_C"/>
    <property type="match status" value="1"/>
</dbReference>
<evidence type="ECO:0000259" key="6">
    <source>
        <dbReference type="PROSITE" id="PS51755"/>
    </source>
</evidence>
<dbReference type="SMART" id="SM00862">
    <property type="entry name" value="Trans_reg_C"/>
    <property type="match status" value="1"/>
</dbReference>
<gene>
    <name evidence="7" type="ORF">ACFPBZ_08605</name>
</gene>
<dbReference type="SMART" id="SM01043">
    <property type="entry name" value="BTAD"/>
    <property type="match status" value="1"/>
</dbReference>
<sequence>MSVRSVRILGPVDAVDADGREIDLRGPRHRAVLARLVVARGRTVPLDVLIEDLWGADLPAHPAGSVRTFVAALRAALETERPPRLVVTRGPGYAFEGAVDAWDFEAEIQDLPDDAVGRLAGALARWRGPALAGLDAPWARGERARLTELRLGAVEALGRARLDAGRPDEAVADLDAHTVEHPWREEGWRLLALALYRARREGDALAVLRRARARLADELGTDPGPALAQLETDVLRRAPHLDGAADGLWTTITGLGSRATLESTTTLLRTLAVHGGGPVTALTRHAATVSAAQELGDPALTARLLGAYDVPSVWTRSDDPAASAVLAAAAEQGLRGEVSPGTRARLLATVALETRGLPGPRGPDAALEAEAVARTTGDPAVLLHALAARTVWASGPGSAAQRVGLGEEIVGLATAHDRPTSLVHGHLVLMQAHSGLGDLDRAAGHAATVDELGRRHDSPGAGVLVAWFDAMRAASAGEPDAEERYRSADAGLAGAGMPGVRDGLLALALLGARMLRGEPAGLLPDAGPYTPWVTGSPVPPDPPPGHLADVLWILAGRASLVVGDRAVLDRAVAALEPAAGEVAGAGSGMLTFGPVADHLEVFSRGSSR</sequence>
<name>A0ABV9YKT8_9PSEU</name>
<comment type="similarity">
    <text evidence="1">Belongs to the AfsR/DnrI/RedD regulatory family.</text>
</comment>
<dbReference type="InterPro" id="IPR001867">
    <property type="entry name" value="OmpR/PhoB-type_DNA-bd"/>
</dbReference>
<accession>A0ABV9YKT8</accession>
<dbReference type="EMBL" id="JBHSIV010000007">
    <property type="protein sequence ID" value="MFC5062262.1"/>
    <property type="molecule type" value="Genomic_DNA"/>
</dbReference>
<reference evidence="8" key="1">
    <citation type="journal article" date="2019" name="Int. J. Syst. Evol. Microbiol.">
        <title>The Global Catalogue of Microorganisms (GCM) 10K type strain sequencing project: providing services to taxonomists for standard genome sequencing and annotation.</title>
        <authorList>
            <consortium name="The Broad Institute Genomics Platform"/>
            <consortium name="The Broad Institute Genome Sequencing Center for Infectious Disease"/>
            <person name="Wu L."/>
            <person name="Ma J."/>
        </authorList>
    </citation>
    <scope>NUCLEOTIDE SEQUENCE [LARGE SCALE GENOMIC DNA]</scope>
    <source>
        <strain evidence="8">CGMCC 4.7093</strain>
    </source>
</reference>
<evidence type="ECO:0000256" key="3">
    <source>
        <dbReference type="ARBA" id="ARBA00023125"/>
    </source>
</evidence>
<dbReference type="InterPro" id="IPR051677">
    <property type="entry name" value="AfsR-DnrI-RedD_regulator"/>
</dbReference>
<evidence type="ECO:0000256" key="5">
    <source>
        <dbReference type="PROSITE-ProRule" id="PRU01091"/>
    </source>
</evidence>
<dbReference type="Gene3D" id="1.10.10.10">
    <property type="entry name" value="Winged helix-like DNA-binding domain superfamily/Winged helix DNA-binding domain"/>
    <property type="match status" value="1"/>
</dbReference>
<proteinExistence type="inferred from homology"/>